<protein>
    <recommendedName>
        <fullName evidence="5">Sortilin C-terminal domain-containing protein</fullName>
    </recommendedName>
</protein>
<proteinExistence type="predicted"/>
<reference evidence="3" key="1">
    <citation type="journal article" date="2014" name="Nat. Commun.">
        <title>The rainbow trout genome provides novel insights into evolution after whole-genome duplication in vertebrates.</title>
        <authorList>
            <person name="Berthelot C."/>
            <person name="Brunet F."/>
            <person name="Chalopin D."/>
            <person name="Juanchich A."/>
            <person name="Bernard M."/>
            <person name="Noel B."/>
            <person name="Bento P."/>
            <person name="Da Silva C."/>
            <person name="Labadie K."/>
            <person name="Alberti A."/>
            <person name="Aury J.M."/>
            <person name="Louis A."/>
            <person name="Dehais P."/>
            <person name="Bardou P."/>
            <person name="Montfort J."/>
            <person name="Klopp C."/>
            <person name="Cabau C."/>
            <person name="Gaspin C."/>
            <person name="Thorgaard G.H."/>
            <person name="Boussaha M."/>
            <person name="Quillet E."/>
            <person name="Guyomard R."/>
            <person name="Galiana D."/>
            <person name="Bobe J."/>
            <person name="Volff J.N."/>
            <person name="Genet C."/>
            <person name="Wincker P."/>
            <person name="Jaillon O."/>
            <person name="Roest Crollius H."/>
            <person name="Guiguen Y."/>
        </authorList>
    </citation>
    <scope>NUCLEOTIDE SEQUENCE [LARGE SCALE GENOMIC DNA]</scope>
</reference>
<name>A0A060YRI4_ONCMY</name>
<dbReference type="PaxDb" id="8022-A0A060YRI4"/>
<evidence type="ECO:0008006" key="5">
    <source>
        <dbReference type="Google" id="ProtNLM"/>
    </source>
</evidence>
<keyword evidence="2" id="KW-0472">Membrane</keyword>
<reference evidence="3" key="2">
    <citation type="submission" date="2014-03" db="EMBL/GenBank/DDBJ databases">
        <authorList>
            <person name="Genoscope - CEA"/>
        </authorList>
    </citation>
    <scope>NUCLEOTIDE SEQUENCE</scope>
</reference>
<gene>
    <name evidence="3" type="ORF">GSONMT00024022001</name>
</gene>
<dbReference type="STRING" id="8022.A0A060YRI4"/>
<evidence type="ECO:0000313" key="3">
    <source>
        <dbReference type="EMBL" id="CDQ94172.1"/>
    </source>
</evidence>
<organism evidence="3 4">
    <name type="scientific">Oncorhynchus mykiss</name>
    <name type="common">Rainbow trout</name>
    <name type="synonym">Salmo gairdneri</name>
    <dbReference type="NCBI Taxonomy" id="8022"/>
    <lineage>
        <taxon>Eukaryota</taxon>
        <taxon>Metazoa</taxon>
        <taxon>Chordata</taxon>
        <taxon>Craniata</taxon>
        <taxon>Vertebrata</taxon>
        <taxon>Euteleostomi</taxon>
        <taxon>Actinopterygii</taxon>
        <taxon>Neopterygii</taxon>
        <taxon>Teleostei</taxon>
        <taxon>Protacanthopterygii</taxon>
        <taxon>Salmoniformes</taxon>
        <taxon>Salmonidae</taxon>
        <taxon>Salmoninae</taxon>
        <taxon>Oncorhynchus</taxon>
    </lineage>
</organism>
<keyword evidence="2" id="KW-1133">Transmembrane helix</keyword>
<evidence type="ECO:0000313" key="4">
    <source>
        <dbReference type="Proteomes" id="UP000193380"/>
    </source>
</evidence>
<dbReference type="Proteomes" id="UP000193380">
    <property type="component" value="Unassembled WGS sequence"/>
</dbReference>
<accession>A0A060YRI4</accession>
<feature type="region of interest" description="Disordered" evidence="1">
    <location>
        <begin position="95"/>
        <end position="124"/>
    </location>
</feature>
<feature type="transmembrane region" description="Helical" evidence="2">
    <location>
        <begin position="51"/>
        <end position="70"/>
    </location>
</feature>
<dbReference type="EMBL" id="FR917005">
    <property type="protein sequence ID" value="CDQ94172.1"/>
    <property type="molecule type" value="Genomic_DNA"/>
</dbReference>
<sequence length="124" mass="13612">MSSWSTAIGRSLGIRTQPERKEIDLSKRCVNDLLGPQELLTDGHLSSSTPIVVTVLIIILLSVVAGFLFVKKYVCGGRFLVHRYSVLQQHAEAQGDGVDEPLDSNHTRASNKTGLHDSDEDLLE</sequence>
<evidence type="ECO:0000256" key="2">
    <source>
        <dbReference type="SAM" id="Phobius"/>
    </source>
</evidence>
<dbReference type="AlphaFoldDB" id="A0A060YRI4"/>
<evidence type="ECO:0000256" key="1">
    <source>
        <dbReference type="SAM" id="MobiDB-lite"/>
    </source>
</evidence>
<keyword evidence="2" id="KW-0812">Transmembrane</keyword>